<evidence type="ECO:0000256" key="1">
    <source>
        <dbReference type="SAM" id="MobiDB-lite"/>
    </source>
</evidence>
<protein>
    <submittedName>
        <fullName evidence="2">Uncharacterized protein</fullName>
    </submittedName>
</protein>
<feature type="region of interest" description="Disordered" evidence="1">
    <location>
        <begin position="1"/>
        <end position="53"/>
    </location>
</feature>
<dbReference type="GeneID" id="73336293"/>
<evidence type="ECO:0000313" key="2">
    <source>
        <dbReference type="EMBL" id="UQC75595.1"/>
    </source>
</evidence>
<dbReference type="RefSeq" id="XP_049137240.1">
    <property type="nucleotide sequence ID" value="XM_049281283.1"/>
</dbReference>
<gene>
    <name evidence="2" type="ORF">CLUP02_02251</name>
</gene>
<keyword evidence="3" id="KW-1185">Reference proteome</keyword>
<feature type="compositionally biased region" description="Basic and acidic residues" evidence="1">
    <location>
        <begin position="41"/>
        <end position="53"/>
    </location>
</feature>
<dbReference type="AlphaFoldDB" id="A0A9Q8SEN1"/>
<dbReference type="EMBL" id="CP019471">
    <property type="protein sequence ID" value="UQC75595.1"/>
    <property type="molecule type" value="Genomic_DNA"/>
</dbReference>
<feature type="non-terminal residue" evidence="2">
    <location>
        <position position="1"/>
    </location>
</feature>
<accession>A0A9Q8SEN1</accession>
<feature type="region of interest" description="Disordered" evidence="1">
    <location>
        <begin position="88"/>
        <end position="122"/>
    </location>
</feature>
<feature type="compositionally biased region" description="Basic and acidic residues" evidence="1">
    <location>
        <begin position="1"/>
        <end position="17"/>
    </location>
</feature>
<sequence length="122" mass="14310">RAVGKEEGVWQRPERQKAKGRQASALDKGSGRDQWTTTARRMTDRAERDRRWREQLENKRNPFCGLYHTIPYFTDTFLYQWKSLGFQDQESGTQHPRPTGQAYAVHSRLKTRIGATTQGDRR</sequence>
<evidence type="ECO:0000313" key="3">
    <source>
        <dbReference type="Proteomes" id="UP000830671"/>
    </source>
</evidence>
<dbReference type="Proteomes" id="UP000830671">
    <property type="component" value="Chromosome 1"/>
</dbReference>
<reference evidence="2" key="1">
    <citation type="journal article" date="2021" name="Mol. Plant Microbe Interact.">
        <title>Complete Genome Sequence of the Plant-Pathogenic Fungus Colletotrichum lupini.</title>
        <authorList>
            <person name="Baroncelli R."/>
            <person name="Pensec F."/>
            <person name="Da Lio D."/>
            <person name="Boufleur T."/>
            <person name="Vicente I."/>
            <person name="Sarrocco S."/>
            <person name="Picot A."/>
            <person name="Baraldi E."/>
            <person name="Sukno S."/>
            <person name="Thon M."/>
            <person name="Le Floch G."/>
        </authorList>
    </citation>
    <scope>NUCLEOTIDE SEQUENCE</scope>
    <source>
        <strain evidence="2">IMI 504893</strain>
    </source>
</reference>
<proteinExistence type="predicted"/>
<organism evidence="2 3">
    <name type="scientific">Colletotrichum lupini</name>
    <dbReference type="NCBI Taxonomy" id="145971"/>
    <lineage>
        <taxon>Eukaryota</taxon>
        <taxon>Fungi</taxon>
        <taxon>Dikarya</taxon>
        <taxon>Ascomycota</taxon>
        <taxon>Pezizomycotina</taxon>
        <taxon>Sordariomycetes</taxon>
        <taxon>Hypocreomycetidae</taxon>
        <taxon>Glomerellales</taxon>
        <taxon>Glomerellaceae</taxon>
        <taxon>Colletotrichum</taxon>
        <taxon>Colletotrichum acutatum species complex</taxon>
    </lineage>
</organism>
<dbReference type="KEGG" id="clup:CLUP02_02251"/>
<name>A0A9Q8SEN1_9PEZI</name>